<organism evidence="1 2">
    <name type="scientific">Faecalibacterium prausnitzii</name>
    <dbReference type="NCBI Taxonomy" id="853"/>
    <lineage>
        <taxon>Bacteria</taxon>
        <taxon>Bacillati</taxon>
        <taxon>Bacillota</taxon>
        <taxon>Clostridia</taxon>
        <taxon>Eubacteriales</taxon>
        <taxon>Oscillospiraceae</taxon>
        <taxon>Faecalibacterium</taxon>
    </lineage>
</organism>
<dbReference type="OrthoDB" id="9885656at2"/>
<accession>A0A329UMC7</accession>
<reference evidence="1 2" key="1">
    <citation type="submission" date="2018-02" db="EMBL/GenBank/DDBJ databases">
        <title>Complete genome sequencing of Faecalibacterium prausnitzii strains isolated from the human gut.</title>
        <authorList>
            <person name="Fitzgerald B.C."/>
            <person name="Shkoporov A.N."/>
            <person name="Ross P.R."/>
            <person name="Hill C."/>
        </authorList>
    </citation>
    <scope>NUCLEOTIDE SEQUENCE [LARGE SCALE GENOMIC DNA]</scope>
    <source>
        <strain evidence="1 2">APC923/61-1</strain>
    </source>
</reference>
<dbReference type="AlphaFoldDB" id="A0A329UMC7"/>
<evidence type="ECO:0000313" key="2">
    <source>
        <dbReference type="Proteomes" id="UP000250583"/>
    </source>
</evidence>
<sequence>MADITRLGEISLPKLSENMAPEDRRAINNYLMQLRDQTMYMLRNLDESNFSDAMRDKLTAMGLKGD</sequence>
<name>A0A329UMC7_9FIRM</name>
<gene>
    <name evidence="1" type="ORF">C4N22_00930</name>
</gene>
<protein>
    <submittedName>
        <fullName evidence="1">Uncharacterized protein</fullName>
    </submittedName>
</protein>
<comment type="caution">
    <text evidence="1">The sequence shown here is derived from an EMBL/GenBank/DDBJ whole genome shotgun (WGS) entry which is preliminary data.</text>
</comment>
<dbReference type="EMBL" id="PRLE01000001">
    <property type="protein sequence ID" value="RAW61748.1"/>
    <property type="molecule type" value="Genomic_DNA"/>
</dbReference>
<evidence type="ECO:0000313" key="1">
    <source>
        <dbReference type="EMBL" id="RAW61748.1"/>
    </source>
</evidence>
<proteinExistence type="predicted"/>
<dbReference type="RefSeq" id="WP_112148002.1">
    <property type="nucleotide sequence ID" value="NZ_PRLE01000001.1"/>
</dbReference>
<dbReference type="Proteomes" id="UP000250583">
    <property type="component" value="Unassembled WGS sequence"/>
</dbReference>